<dbReference type="AlphaFoldDB" id="A0A7M1R2F5"/>
<evidence type="ECO:0008006" key="3">
    <source>
        <dbReference type="Google" id="ProtNLM"/>
    </source>
</evidence>
<dbReference type="PANTHER" id="PTHR43841:SF3">
    <property type="entry name" value="(3R)-HYDROXYACYL-ACP DEHYDRATASE SUBUNIT HADB"/>
    <property type="match status" value="1"/>
</dbReference>
<protein>
    <recommendedName>
        <fullName evidence="3">MaoC-like domain-containing protein</fullName>
    </recommendedName>
</protein>
<proteinExistence type="predicted"/>
<evidence type="ECO:0000313" key="1">
    <source>
        <dbReference type="EMBL" id="QOR48321.1"/>
    </source>
</evidence>
<dbReference type="Proteomes" id="UP000594961">
    <property type="component" value="Chromosome"/>
</dbReference>
<organism evidence="1 2">
    <name type="scientific">Trueperella pecoris</name>
    <dbReference type="NCBI Taxonomy" id="2733571"/>
    <lineage>
        <taxon>Bacteria</taxon>
        <taxon>Bacillati</taxon>
        <taxon>Actinomycetota</taxon>
        <taxon>Actinomycetes</taxon>
        <taxon>Actinomycetales</taxon>
        <taxon>Actinomycetaceae</taxon>
        <taxon>Trueperella</taxon>
    </lineage>
</organism>
<reference evidence="1 2" key="1">
    <citation type="submission" date="2020-10" db="EMBL/GenBank/DDBJ databases">
        <title>Trueperella pecoris sp. nov. isolated from bovine and porcine specimens.</title>
        <authorList>
            <person name="Schoenecker L."/>
            <person name="Schnydrig P."/>
            <person name="Brodard I."/>
            <person name="Thomann A."/>
            <person name="Hemphill A."/>
            <person name="Rodriguez-Campos S."/>
            <person name="Perreten V."/>
            <person name="Jores J."/>
            <person name="Kittl S."/>
        </authorList>
    </citation>
    <scope>NUCLEOTIDE SEQUENCE [LARGE SCALE GENOMIC DNA]</scope>
    <source>
        <strain evidence="1 2">19OD0592</strain>
    </source>
</reference>
<dbReference type="InterPro" id="IPR029069">
    <property type="entry name" value="HotDog_dom_sf"/>
</dbReference>
<dbReference type="RefSeq" id="WP_197554720.1">
    <property type="nucleotide sequence ID" value="NZ_CP063212.1"/>
</dbReference>
<dbReference type="SUPFAM" id="SSF54637">
    <property type="entry name" value="Thioesterase/thiol ester dehydrase-isomerase"/>
    <property type="match status" value="1"/>
</dbReference>
<dbReference type="EMBL" id="CP063212">
    <property type="protein sequence ID" value="QOR48321.1"/>
    <property type="molecule type" value="Genomic_DNA"/>
</dbReference>
<dbReference type="Gene3D" id="3.10.129.10">
    <property type="entry name" value="Hotdog Thioesterase"/>
    <property type="match status" value="1"/>
</dbReference>
<gene>
    <name evidence="1" type="ORF">INS90_03325</name>
</gene>
<evidence type="ECO:0000313" key="2">
    <source>
        <dbReference type="Proteomes" id="UP000594961"/>
    </source>
</evidence>
<dbReference type="PANTHER" id="PTHR43841">
    <property type="entry name" value="3-HYDROXYACYL-THIOESTER DEHYDRATASE HTDX-RELATED"/>
    <property type="match status" value="1"/>
</dbReference>
<sequence length="757" mass="79993">MSVIQATVKRAVRGTMRRDPLAADAVFDEATARQYAAFVGGRSLGHVPPMAFHNMCFPATLRVLSEPAVPTRVLGLVHQALAWQLLCPLEVGQAAQVRSLITAVGSNGGSLTIDVTSMVATRGVLHYAERARYVSKRPLRDLAVTIPHPDLPPRWLPPQVPDLRAEHGLNRVGALDVGQRHATGSVTLDSAAGRRWARISGDANPIHLTRLTAAPFGYSAPIAHGSALEAWAHACVGVNGSSAASGASRFRAPTKLPNAVELVGLGPSTFALLEQRSGRDLVHLAIDCGEATVGGGIATVSGAKAGGEAKTAEAAGGTRILLPRIDGRVSSTALGREAFLAAAQGDATTVDAINSVTNWRKGYREAVREVSVIDDPARGGAAARQGLAYLERAVTNADGTPLGDLEPVVPSQGTRVKGQGPLLRGVELSVGGETYSGERLSRLLDEWSADGTISPAAASRIRDVDAHPDWLDLRDLTFAVLGAGAEMAPTRFLLSHGANVAAVIRPGSRRYARLLEDASRLAGELRLCPPEASDLVQDPSRVAGWVLESRPDVVVDTLYAPGKDFLTLELGADVVMRLAAEHSGALLAWYGSPTDAYPVGADRQRTGAIAYRPKKRYTRRATPAIRDGVFNGIIDLQGPNYILAKRIGRWRATDLAVRGHRVSYAVAPMAETESVLTSGTLKAAYRGMRRMGLRPLPADAAAALMATLLVWQVRNGGTASADFLTEAAVPSGLWSQDAEPQALAKKAAVLGIDAFLR</sequence>
<name>A0A7M1R2F5_9ACTO</name>
<accession>A0A7M1R2F5</accession>